<evidence type="ECO:0000256" key="2">
    <source>
        <dbReference type="SAM" id="MobiDB-lite"/>
    </source>
</evidence>
<proteinExistence type="predicted"/>
<protein>
    <submittedName>
        <fullName evidence="3">Uncharacterized protein</fullName>
    </submittedName>
</protein>
<feature type="compositionally biased region" description="Polar residues" evidence="2">
    <location>
        <begin position="115"/>
        <end position="138"/>
    </location>
</feature>
<feature type="region of interest" description="Disordered" evidence="2">
    <location>
        <begin position="54"/>
        <end position="89"/>
    </location>
</feature>
<feature type="compositionally biased region" description="Low complexity" evidence="2">
    <location>
        <begin position="74"/>
        <end position="87"/>
    </location>
</feature>
<feature type="compositionally biased region" description="Basic and acidic residues" evidence="2">
    <location>
        <begin position="834"/>
        <end position="850"/>
    </location>
</feature>
<dbReference type="STRING" id="286115.A0A507CCJ1"/>
<reference evidence="3 4" key="1">
    <citation type="journal article" date="2019" name="Sci. Rep.">
        <title>Comparative genomics of chytrid fungi reveal insights into the obligate biotrophic and pathogenic lifestyle of Synchytrium endobioticum.</title>
        <authorList>
            <person name="van de Vossenberg B.T.L.H."/>
            <person name="Warris S."/>
            <person name="Nguyen H.D.T."/>
            <person name="van Gent-Pelzer M.P.E."/>
            <person name="Joly D.L."/>
            <person name="van de Geest H.C."/>
            <person name="Bonants P.J.M."/>
            <person name="Smith D.S."/>
            <person name="Levesque C.A."/>
            <person name="van der Lee T.A.J."/>
        </authorList>
    </citation>
    <scope>NUCLEOTIDE SEQUENCE [LARGE SCALE GENOMIC DNA]</scope>
    <source>
        <strain evidence="3 4">MB42</strain>
    </source>
</reference>
<evidence type="ECO:0000256" key="1">
    <source>
        <dbReference type="SAM" id="Coils"/>
    </source>
</evidence>
<dbReference type="VEuPathDB" id="FungiDB:SeMB42_g06985"/>
<feature type="coiled-coil region" evidence="1">
    <location>
        <begin position="412"/>
        <end position="519"/>
    </location>
</feature>
<evidence type="ECO:0000313" key="3">
    <source>
        <dbReference type="EMBL" id="TPX36899.1"/>
    </source>
</evidence>
<feature type="compositionally biased region" description="Low complexity" evidence="2">
    <location>
        <begin position="653"/>
        <end position="668"/>
    </location>
</feature>
<dbReference type="EMBL" id="QEAN01000439">
    <property type="protein sequence ID" value="TPX36899.1"/>
    <property type="molecule type" value="Genomic_DNA"/>
</dbReference>
<feature type="region of interest" description="Disordered" evidence="2">
    <location>
        <begin position="106"/>
        <end position="138"/>
    </location>
</feature>
<accession>A0A507CCJ1</accession>
<feature type="region of interest" description="Disordered" evidence="2">
    <location>
        <begin position="834"/>
        <end position="869"/>
    </location>
</feature>
<name>A0A507CCJ1_9FUNG</name>
<evidence type="ECO:0000313" key="4">
    <source>
        <dbReference type="Proteomes" id="UP000317494"/>
    </source>
</evidence>
<dbReference type="Proteomes" id="UP000317494">
    <property type="component" value="Unassembled WGS sequence"/>
</dbReference>
<dbReference type="AlphaFoldDB" id="A0A507CCJ1"/>
<feature type="coiled-coil region" evidence="1">
    <location>
        <begin position="705"/>
        <end position="739"/>
    </location>
</feature>
<organism evidence="3 4">
    <name type="scientific">Synchytrium endobioticum</name>
    <dbReference type="NCBI Taxonomy" id="286115"/>
    <lineage>
        <taxon>Eukaryota</taxon>
        <taxon>Fungi</taxon>
        <taxon>Fungi incertae sedis</taxon>
        <taxon>Chytridiomycota</taxon>
        <taxon>Chytridiomycota incertae sedis</taxon>
        <taxon>Chytridiomycetes</taxon>
        <taxon>Synchytriales</taxon>
        <taxon>Synchytriaceae</taxon>
        <taxon>Synchytrium</taxon>
    </lineage>
</organism>
<keyword evidence="4" id="KW-1185">Reference proteome</keyword>
<feature type="region of interest" description="Disordered" evidence="2">
    <location>
        <begin position="653"/>
        <end position="675"/>
    </location>
</feature>
<feature type="coiled-coil region" evidence="1">
    <location>
        <begin position="262"/>
        <end position="364"/>
    </location>
</feature>
<sequence>MDERQSKLALARKQLRKFQLKSLHTHQHYVTLAPSLNFLLPPCASPALVHSLPATSVPTPSPLTGAVQSTTRHAPPNANANANSNANTPKVAYYRQVERKSIKKTKAYNAAPGSHVSNNDPSQPHSNTSDALQQPPSAASHIINQARSRVLTNIETLQLESANSNTTELYLRLQLHFRDAEVAILRAIISGTSAVSSTGQASSGVGASSSRDQRLLVPAATNPVINPNANNTSTTIINPLEEQLHEKNLEPMEAPQDMLAQLDDARQALRVASNEIAMSREQSTPTIPSLVVVAEKEVQAVTKKEMDANLLETQIAKLQKQFTDMQQTHLQDLETIKFQYEHDLADITRQHQDLLKKHEFLTAELTSMAAEPHGDAWARWHTERTTLISQLDVSQMVTTTLQERIRTMLSDNSKLEGMVTELSRENEALQTIQAGSKLKVPKVIMDLETELSKAQQTIASLTSANETVRSRLAEVESQRTLWTDSVTEKAAIQYLQRQVAELTQQLQATRLENASLKARFEPIRNLRTELCVAKAHVAAYQEDISAYDQVLAQIRKIETTLRKEFDVLQMDYWKLSNERMWMSRAILNIDRPDYDGSSEGGTNEEGDNEVPQVDVIGWIKTAILRIQETSRQLADAHKMLDVQHSRIEALIVSQSSSSSDSHHAGSTSVGTKMKDSGIQTDAMNGFMAMSTIRAHLLSASSSSPLKQHNTRNEQMLKRYTELQSKYETSQSELSAALQQLGIIKRLLIYSSASSAVLSVSSKPHPPSPETGIANSVLFRKTSQDDRVDPQVLVARFVDATISANEWRAMAEKYRRRCEEVEEIIGTLLVGDLSNRDQGELPETQTHDNSDNGHSCDGVSGDLSPGRGNKGRIIQDHRKGLFVPCRRCQDRVLLVL</sequence>
<comment type="caution">
    <text evidence="3">The sequence shown here is derived from an EMBL/GenBank/DDBJ whole genome shotgun (WGS) entry which is preliminary data.</text>
</comment>
<keyword evidence="1" id="KW-0175">Coiled coil</keyword>
<gene>
    <name evidence="3" type="ORF">SeMB42_g06985</name>
</gene>